<gene>
    <name evidence="1" type="ORF">CCC_01879</name>
</gene>
<accession>A0A0C2V202</accession>
<proteinExistence type="predicted"/>
<comment type="caution">
    <text evidence="1">The sequence shown here is derived from an EMBL/GenBank/DDBJ whole genome shotgun (WGS) entry which is preliminary data.</text>
</comment>
<dbReference type="Proteomes" id="UP000031971">
    <property type="component" value="Unassembled WGS sequence"/>
</dbReference>
<dbReference type="EMBL" id="JXSL01000026">
    <property type="protein sequence ID" value="KIL99086.1"/>
    <property type="molecule type" value="Genomic_DNA"/>
</dbReference>
<reference evidence="1 2" key="1">
    <citation type="submission" date="2015-01" db="EMBL/GenBank/DDBJ databases">
        <title>Genome Sequence of Magnetospirillum magnetotacticum Strain MS-1.</title>
        <authorList>
            <person name="Marinov G.K."/>
            <person name="Smalley M.D."/>
            <person name="DeSalvo G."/>
        </authorList>
    </citation>
    <scope>NUCLEOTIDE SEQUENCE [LARGE SCALE GENOMIC DNA]</scope>
    <source>
        <strain evidence="1 2">MS-1</strain>
    </source>
</reference>
<evidence type="ECO:0000313" key="2">
    <source>
        <dbReference type="Proteomes" id="UP000031971"/>
    </source>
</evidence>
<organism evidence="1 2">
    <name type="scientific">Paramagnetospirillum magnetotacticum MS-1</name>
    <dbReference type="NCBI Taxonomy" id="272627"/>
    <lineage>
        <taxon>Bacteria</taxon>
        <taxon>Pseudomonadati</taxon>
        <taxon>Pseudomonadota</taxon>
        <taxon>Alphaproteobacteria</taxon>
        <taxon>Rhodospirillales</taxon>
        <taxon>Magnetospirillaceae</taxon>
        <taxon>Paramagnetospirillum</taxon>
    </lineage>
</organism>
<evidence type="ECO:0000313" key="1">
    <source>
        <dbReference type="EMBL" id="KIL99086.1"/>
    </source>
</evidence>
<protein>
    <submittedName>
        <fullName evidence="1">Uncharacterized protein</fullName>
    </submittedName>
</protein>
<keyword evidence="2" id="KW-1185">Reference proteome</keyword>
<sequence length="61" mass="6631">MATIDEAAAPGLFVDVSNVLATAHPVTSLDVEHSRDDAIVVEIADCRRMIFQQIRLPVQPS</sequence>
<dbReference type="AlphaFoldDB" id="A0A0C2V202"/>
<name>A0A0C2V202_PARME</name>